<comment type="pathway">
    <text evidence="7">Amino-acid biosynthesis; L-threonine biosynthesis; L-threonine from L-aspartate: step 4/5.</text>
</comment>
<comment type="caution">
    <text evidence="7">Lacks conserved residue(s) required for the propagation of feature annotation.</text>
</comment>
<feature type="domain" description="GHMP kinase N-terminal" evidence="9">
    <location>
        <begin position="67"/>
        <end position="149"/>
    </location>
</feature>
<dbReference type="EMBL" id="JAUDUY010000009">
    <property type="protein sequence ID" value="MDM9632471.1"/>
    <property type="molecule type" value="Genomic_DNA"/>
</dbReference>
<dbReference type="Proteomes" id="UP001174839">
    <property type="component" value="Unassembled WGS sequence"/>
</dbReference>
<keyword evidence="1 7" id="KW-0028">Amino-acid biosynthesis</keyword>
<keyword evidence="2 7" id="KW-0808">Transferase</keyword>
<dbReference type="InterPro" id="IPR013750">
    <property type="entry name" value="GHMP_kinase_C_dom"/>
</dbReference>
<keyword evidence="7" id="KW-0963">Cytoplasm</keyword>
<dbReference type="InterPro" id="IPR014721">
    <property type="entry name" value="Ribsml_uS5_D2-typ_fold_subgr"/>
</dbReference>
<keyword evidence="3 7" id="KW-0791">Threonine biosynthesis</keyword>
<dbReference type="Pfam" id="PF08544">
    <property type="entry name" value="GHMP_kinases_C"/>
    <property type="match status" value="1"/>
</dbReference>
<evidence type="ECO:0000256" key="8">
    <source>
        <dbReference type="NCBIfam" id="TIGR00191"/>
    </source>
</evidence>
<evidence type="ECO:0000256" key="5">
    <source>
        <dbReference type="ARBA" id="ARBA00022777"/>
    </source>
</evidence>
<evidence type="ECO:0000256" key="3">
    <source>
        <dbReference type="ARBA" id="ARBA00022697"/>
    </source>
</evidence>
<comment type="similarity">
    <text evidence="7">Belongs to the GHMP kinase family. Homoserine kinase subfamily.</text>
</comment>
<keyword evidence="6 7" id="KW-0067">ATP-binding</keyword>
<evidence type="ECO:0000313" key="12">
    <source>
        <dbReference type="Proteomes" id="UP001174839"/>
    </source>
</evidence>
<sequence length="316" mass="33248">MESTKISIFCPATIANLSCGFDVLGMALEGIGDRMNVSLTQEKGVQITRITGGDLPMEAEKNVAGVAALALLDAAHYQGGVAIEIEKNILPGSGIGSSAASAAGAVWAINKLLGDPFTPLQLVGFASLGEALASGSPHADNVAPALYGGITLIRSYDPLDIAKVHCPPLLHAALLHPQIELKTSDSRSILKRTISLEKGIRQWGNVGGLITGLFTEDYGLISRSLEDRIIEPLRSLLIPGFDDLRQAALKAGALGFGISGSGPSVFALTTGPEVALNTEKSLINCYQSLGIPFKTYTSAINHRGVRLWNYQTDSVK</sequence>
<keyword evidence="5 7" id="KW-0418">Kinase</keyword>
<dbReference type="PANTHER" id="PTHR20861:SF1">
    <property type="entry name" value="HOMOSERINE KINASE"/>
    <property type="match status" value="1"/>
</dbReference>
<evidence type="ECO:0000256" key="6">
    <source>
        <dbReference type="ARBA" id="ARBA00022840"/>
    </source>
</evidence>
<dbReference type="InterPro" id="IPR006204">
    <property type="entry name" value="GHMP_kinase_N_dom"/>
</dbReference>
<dbReference type="NCBIfam" id="TIGR00191">
    <property type="entry name" value="thrB"/>
    <property type="match status" value="1"/>
</dbReference>
<dbReference type="InterPro" id="IPR036554">
    <property type="entry name" value="GHMP_kinase_C_sf"/>
</dbReference>
<evidence type="ECO:0000256" key="7">
    <source>
        <dbReference type="HAMAP-Rule" id="MF_00384"/>
    </source>
</evidence>
<dbReference type="GO" id="GO:0004413">
    <property type="term" value="F:homoserine kinase activity"/>
    <property type="evidence" value="ECO:0007669"/>
    <property type="project" value="UniProtKB-EC"/>
</dbReference>
<dbReference type="Gene3D" id="3.30.70.890">
    <property type="entry name" value="GHMP kinase, C-terminal domain"/>
    <property type="match status" value="1"/>
</dbReference>
<feature type="domain" description="GHMP kinase C-terminal" evidence="10">
    <location>
        <begin position="212"/>
        <end position="273"/>
    </location>
</feature>
<gene>
    <name evidence="7" type="primary">thrB</name>
    <name evidence="11" type="ORF">QU605_13410</name>
</gene>
<dbReference type="EC" id="2.7.1.39" evidence="7 8"/>
<evidence type="ECO:0000256" key="1">
    <source>
        <dbReference type="ARBA" id="ARBA00022605"/>
    </source>
</evidence>
<accession>A0ABT7WHT5</accession>
<evidence type="ECO:0000313" key="11">
    <source>
        <dbReference type="EMBL" id="MDM9632471.1"/>
    </source>
</evidence>
<dbReference type="Pfam" id="PF00288">
    <property type="entry name" value="GHMP_kinases_N"/>
    <property type="match status" value="1"/>
</dbReference>
<organism evidence="11 12">
    <name type="scientific">Robiginitalea aurantiaca</name>
    <dbReference type="NCBI Taxonomy" id="3056915"/>
    <lineage>
        <taxon>Bacteria</taxon>
        <taxon>Pseudomonadati</taxon>
        <taxon>Bacteroidota</taxon>
        <taxon>Flavobacteriia</taxon>
        <taxon>Flavobacteriales</taxon>
        <taxon>Flavobacteriaceae</taxon>
        <taxon>Robiginitalea</taxon>
    </lineage>
</organism>
<comment type="subcellular location">
    <subcellularLocation>
        <location evidence="7">Cytoplasm</location>
    </subcellularLocation>
</comment>
<comment type="function">
    <text evidence="7">Catalyzes the ATP-dependent phosphorylation of L-homoserine to L-homoserine phosphate.</text>
</comment>
<dbReference type="RefSeq" id="WP_289725834.1">
    <property type="nucleotide sequence ID" value="NZ_JAUDUY010000009.1"/>
</dbReference>
<evidence type="ECO:0000259" key="10">
    <source>
        <dbReference type="Pfam" id="PF08544"/>
    </source>
</evidence>
<evidence type="ECO:0000259" key="9">
    <source>
        <dbReference type="Pfam" id="PF00288"/>
    </source>
</evidence>
<reference evidence="11" key="1">
    <citation type="submission" date="2023-06" db="EMBL/GenBank/DDBJ databases">
        <title>Robiginitalea aurantiacus sp. nov. and Algoriphagus sediminis sp. nov., isolated from coastal sediment.</title>
        <authorList>
            <person name="Zhou Z.Y."/>
            <person name="An J."/>
            <person name="Jia Y.W."/>
            <person name="Du Z.J."/>
        </authorList>
    </citation>
    <scope>NUCLEOTIDE SEQUENCE</scope>
    <source>
        <strain evidence="11">M39</strain>
    </source>
</reference>
<dbReference type="PANTHER" id="PTHR20861">
    <property type="entry name" value="HOMOSERINE/4-DIPHOSPHOCYTIDYL-2-C-METHYL-D-ERYTHRITOL KINASE"/>
    <property type="match status" value="1"/>
</dbReference>
<proteinExistence type="inferred from homology"/>
<dbReference type="InterPro" id="IPR000870">
    <property type="entry name" value="Homoserine_kinase"/>
</dbReference>
<dbReference type="HAMAP" id="MF_00384">
    <property type="entry name" value="Homoser_kinase"/>
    <property type="match status" value="1"/>
</dbReference>
<comment type="catalytic activity">
    <reaction evidence="7">
        <text>L-homoserine + ATP = O-phospho-L-homoserine + ADP + H(+)</text>
        <dbReference type="Rhea" id="RHEA:13985"/>
        <dbReference type="ChEBI" id="CHEBI:15378"/>
        <dbReference type="ChEBI" id="CHEBI:30616"/>
        <dbReference type="ChEBI" id="CHEBI:57476"/>
        <dbReference type="ChEBI" id="CHEBI:57590"/>
        <dbReference type="ChEBI" id="CHEBI:456216"/>
        <dbReference type="EC" id="2.7.1.39"/>
    </reaction>
</comment>
<protein>
    <recommendedName>
        <fullName evidence="7 8">Homoserine kinase</fullName>
        <shortName evidence="7">HK</shortName>
        <shortName evidence="7">HSK</shortName>
        <ecNumber evidence="7 8">2.7.1.39</ecNumber>
    </recommendedName>
</protein>
<dbReference type="InterPro" id="IPR020568">
    <property type="entry name" value="Ribosomal_Su5_D2-typ_SF"/>
</dbReference>
<name>A0ABT7WHT5_9FLAO</name>
<keyword evidence="4 7" id="KW-0547">Nucleotide-binding</keyword>
<dbReference type="NCBIfam" id="NF002288">
    <property type="entry name" value="PRK01212.1-4"/>
    <property type="match status" value="1"/>
</dbReference>
<dbReference type="PRINTS" id="PR00958">
    <property type="entry name" value="HOMSERKINASE"/>
</dbReference>
<evidence type="ECO:0000256" key="2">
    <source>
        <dbReference type="ARBA" id="ARBA00022679"/>
    </source>
</evidence>
<comment type="caution">
    <text evidence="11">The sequence shown here is derived from an EMBL/GenBank/DDBJ whole genome shotgun (WGS) entry which is preliminary data.</text>
</comment>
<dbReference type="Gene3D" id="3.30.230.10">
    <property type="match status" value="1"/>
</dbReference>
<evidence type="ECO:0000256" key="4">
    <source>
        <dbReference type="ARBA" id="ARBA00022741"/>
    </source>
</evidence>
<keyword evidence="12" id="KW-1185">Reference proteome</keyword>
<dbReference type="PIRSF" id="PIRSF000676">
    <property type="entry name" value="Homoser_kin"/>
    <property type="match status" value="1"/>
</dbReference>
<dbReference type="SUPFAM" id="SSF55060">
    <property type="entry name" value="GHMP Kinase, C-terminal domain"/>
    <property type="match status" value="1"/>
</dbReference>
<dbReference type="SUPFAM" id="SSF54211">
    <property type="entry name" value="Ribosomal protein S5 domain 2-like"/>
    <property type="match status" value="1"/>
</dbReference>